<keyword evidence="1" id="KW-0732">Signal</keyword>
<accession>A0A1L6J6J5</accession>
<dbReference type="Pfam" id="PF13144">
    <property type="entry name" value="ChapFlgA"/>
    <property type="match status" value="1"/>
</dbReference>
<proteinExistence type="predicted"/>
<dbReference type="Proteomes" id="UP000185161">
    <property type="component" value="Chromosome"/>
</dbReference>
<protein>
    <recommendedName>
        <fullName evidence="2">Flagella basal body P-ring formation protein FlgA SAF domain-containing protein</fullName>
    </recommendedName>
</protein>
<evidence type="ECO:0000313" key="6">
    <source>
        <dbReference type="Proteomes" id="UP000286681"/>
    </source>
</evidence>
<dbReference type="InterPro" id="IPR017585">
    <property type="entry name" value="SAF_FlgA"/>
</dbReference>
<evidence type="ECO:0000313" key="3">
    <source>
        <dbReference type="EMBL" id="APR51573.1"/>
    </source>
</evidence>
<dbReference type="EMBL" id="QQWO01000004">
    <property type="protein sequence ID" value="RSV05644.1"/>
    <property type="molecule type" value="Genomic_DNA"/>
</dbReference>
<dbReference type="EMBL" id="CP018820">
    <property type="protein sequence ID" value="APR51573.1"/>
    <property type="molecule type" value="Genomic_DNA"/>
</dbReference>
<evidence type="ECO:0000313" key="4">
    <source>
        <dbReference type="EMBL" id="RSV05644.1"/>
    </source>
</evidence>
<evidence type="ECO:0000256" key="1">
    <source>
        <dbReference type="SAM" id="SignalP"/>
    </source>
</evidence>
<gene>
    <name evidence="3" type="ORF">BRX40_03200</name>
    <name evidence="4" type="ORF">CA257_06800</name>
</gene>
<feature type="signal peptide" evidence="1">
    <location>
        <begin position="1"/>
        <end position="16"/>
    </location>
</feature>
<dbReference type="Gene3D" id="2.30.30.760">
    <property type="match status" value="1"/>
</dbReference>
<dbReference type="Proteomes" id="UP000286681">
    <property type="component" value="Unassembled WGS sequence"/>
</dbReference>
<dbReference type="KEGG" id="skr:BRX40_03200"/>
<dbReference type="STRING" id="93064.BRX40_03200"/>
<dbReference type="RefSeq" id="WP_075150653.1">
    <property type="nucleotide sequence ID" value="NZ_CP018820.1"/>
</dbReference>
<name>A0A1L6J6J5_9SPHN</name>
<reference evidence="5" key="2">
    <citation type="submission" date="2016-12" db="EMBL/GenBank/DDBJ databases">
        <title>Whole genome sequencing of Sphingomonas sp. ABOJV.</title>
        <authorList>
            <person name="Conlan S."/>
            <person name="Thomas P.J."/>
            <person name="Mullikin J."/>
            <person name="Palmore T.N."/>
            <person name="Frank K.M."/>
            <person name="Segre J.A."/>
        </authorList>
    </citation>
    <scope>NUCLEOTIDE SEQUENCE [LARGE SCALE GENOMIC DNA]</scope>
    <source>
        <strain evidence="5">ABOJV</strain>
    </source>
</reference>
<sequence>MIVILLSALAASTGPAAFQSTETLDRLVEQFAGAPIGMEGGARAPVDKRLRLAACDAPQLSWRSAAEDAVVIRCQGPQQWRVFVPVNALPRPAAPVVAAMPAPAVVKPATVIKRGDPVLIEAGAAGFSISREGLAMADAAAGARVLVKVDDKRPPVAAIALEPGRARLPGFGE</sequence>
<feature type="domain" description="Flagella basal body P-ring formation protein FlgA SAF" evidence="2">
    <location>
        <begin position="106"/>
        <end position="164"/>
    </location>
</feature>
<organism evidence="3 5">
    <name type="scientific">Sphingomonas koreensis</name>
    <dbReference type="NCBI Taxonomy" id="93064"/>
    <lineage>
        <taxon>Bacteria</taxon>
        <taxon>Pseudomonadati</taxon>
        <taxon>Pseudomonadota</taxon>
        <taxon>Alphaproteobacteria</taxon>
        <taxon>Sphingomonadales</taxon>
        <taxon>Sphingomonadaceae</taxon>
        <taxon>Sphingomonas</taxon>
    </lineage>
</organism>
<reference evidence="4 6" key="3">
    <citation type="submission" date="2018-07" db="EMBL/GenBank/DDBJ databases">
        <title>Genomic and Epidemiologic Investigation of an Indolent Hospital Outbreak.</title>
        <authorList>
            <person name="Johnson R.C."/>
            <person name="Deming C."/>
            <person name="Conlan S."/>
            <person name="Zellmer C.J."/>
            <person name="Michelin A.V."/>
            <person name="Lee-Lin S."/>
            <person name="Thomas P.J."/>
            <person name="Park M."/>
            <person name="Weingarten R.A."/>
            <person name="Less J."/>
            <person name="Dekker J.P."/>
            <person name="Frank K.M."/>
            <person name="Musser K.A."/>
            <person name="Mcquiston J.R."/>
            <person name="Henderson D.K."/>
            <person name="Lau A.F."/>
            <person name="Palmore T.N."/>
            <person name="Segre J.A."/>
        </authorList>
    </citation>
    <scope>NUCLEOTIDE SEQUENCE [LARGE SCALE GENOMIC DNA]</scope>
    <source>
        <strain evidence="4 6">SK-NIH.Env10_0317</strain>
    </source>
</reference>
<evidence type="ECO:0000313" key="5">
    <source>
        <dbReference type="Proteomes" id="UP000185161"/>
    </source>
</evidence>
<evidence type="ECO:0000259" key="2">
    <source>
        <dbReference type="Pfam" id="PF13144"/>
    </source>
</evidence>
<reference evidence="3" key="1">
    <citation type="submission" date="2016-12" db="EMBL/GenBank/DDBJ databases">
        <title>Whole genome sequencing of Sphingomonas koreensis.</title>
        <authorList>
            <person name="Conlan S."/>
            <person name="Thomas P.J."/>
            <person name="Mullikin J."/>
            <person name="Palmore T.N."/>
            <person name="Frank K.M."/>
            <person name="Segre J.A."/>
        </authorList>
    </citation>
    <scope>NUCLEOTIDE SEQUENCE</scope>
    <source>
        <strain evidence="3">ABOJV</strain>
    </source>
</reference>
<dbReference type="AlphaFoldDB" id="A0A1L6J6J5"/>
<dbReference type="OrthoDB" id="7408548at2"/>
<feature type="chain" id="PRO_5041797787" description="Flagella basal body P-ring formation protein FlgA SAF domain-containing protein" evidence="1">
    <location>
        <begin position="17"/>
        <end position="173"/>
    </location>
</feature>
<keyword evidence="5" id="KW-1185">Reference proteome</keyword>
<dbReference type="GeneID" id="44131557"/>